<protein>
    <submittedName>
        <fullName evidence="3">Fimbrial protein</fullName>
    </submittedName>
</protein>
<dbReference type="Pfam" id="PF00419">
    <property type="entry name" value="Fimbrial"/>
    <property type="match status" value="1"/>
</dbReference>
<dbReference type="InterPro" id="IPR008966">
    <property type="entry name" value="Adhesion_dom_sf"/>
</dbReference>
<evidence type="ECO:0000313" key="3">
    <source>
        <dbReference type="EMBL" id="MBH1929652.1"/>
    </source>
</evidence>
<gene>
    <name evidence="3" type="ORF">I5U13_08250</name>
</gene>
<dbReference type="InterPro" id="IPR036937">
    <property type="entry name" value="Adhesion_dom_fimbrial_sf"/>
</dbReference>
<evidence type="ECO:0000259" key="2">
    <source>
        <dbReference type="Pfam" id="PF00419"/>
    </source>
</evidence>
<organism evidence="3 4">
    <name type="scientific">Serratia rubidaea</name>
    <name type="common">Serratia marinorubra</name>
    <dbReference type="NCBI Taxonomy" id="61652"/>
    <lineage>
        <taxon>Bacteria</taxon>
        <taxon>Pseudomonadati</taxon>
        <taxon>Pseudomonadota</taxon>
        <taxon>Gammaproteobacteria</taxon>
        <taxon>Enterobacterales</taxon>
        <taxon>Yersiniaceae</taxon>
        <taxon>Serratia</taxon>
    </lineage>
</organism>
<sequence length="336" mass="36170">MRLLIVLLSAFVALSAHAEPANTCWGDPVNIAVVDIAAANFSSNKKGAVAVMDYRTNPDTFSGFCNKTTTFNSMTHYVDMGPALMPSNINPGYFKLSDDVDVMIGSHANNVTKYFPLEPSDSLIGSTVPFGNGDNLKTYGFSVAGVGKIKLKLRRDIIGGAIVVPSDTELFSAYRVMNQRPYPPRPSKPMVQARTKGGGQIIPVTPECSINQGHVIEANFRTLQTDQVASRSDGERYSKDIALHFSCNTSLTQDIRVQLVADSAGFSSDLIRSDNNTLGIALKHQGQLVKPMMAFPARLEEGSGNENITLTPVKKPKVALQAGTFNASATLVILSL</sequence>
<feature type="domain" description="Fimbrial-type adhesion" evidence="2">
    <location>
        <begin position="200"/>
        <end position="333"/>
    </location>
</feature>
<dbReference type="RefSeq" id="WP_197663526.1">
    <property type="nucleotide sequence ID" value="NZ_JADULK010000003.1"/>
</dbReference>
<dbReference type="InterPro" id="IPR000259">
    <property type="entry name" value="Adhesion_dom_fimbrial"/>
</dbReference>
<feature type="chain" id="PRO_5045244043" evidence="1">
    <location>
        <begin position="19"/>
        <end position="336"/>
    </location>
</feature>
<accession>A0ABS0MBL5</accession>
<reference evidence="3 4" key="1">
    <citation type="submission" date="2020-11" db="EMBL/GenBank/DDBJ databases">
        <title>Enhanced detection system for hospital associated transmission using whole genome sequencing surveillance.</title>
        <authorList>
            <person name="Harrison L.H."/>
            <person name="Van Tyne D."/>
            <person name="Marsh J.W."/>
            <person name="Griffith M.P."/>
            <person name="Snyder D.J."/>
            <person name="Cooper V.S."/>
            <person name="Mustapha M."/>
        </authorList>
    </citation>
    <scope>NUCLEOTIDE SEQUENCE [LARGE SCALE GENOMIC DNA]</scope>
    <source>
        <strain evidence="3 4">SER00230</strain>
    </source>
</reference>
<proteinExistence type="predicted"/>
<feature type="signal peptide" evidence="1">
    <location>
        <begin position="1"/>
        <end position="18"/>
    </location>
</feature>
<comment type="caution">
    <text evidence="3">The sequence shown here is derived from an EMBL/GenBank/DDBJ whole genome shotgun (WGS) entry which is preliminary data.</text>
</comment>
<dbReference type="Gene3D" id="2.60.40.1090">
    <property type="entry name" value="Fimbrial-type adhesion domain"/>
    <property type="match status" value="1"/>
</dbReference>
<evidence type="ECO:0000256" key="1">
    <source>
        <dbReference type="SAM" id="SignalP"/>
    </source>
</evidence>
<name>A0ABS0MBL5_SERRU</name>
<keyword evidence="4" id="KW-1185">Reference proteome</keyword>
<keyword evidence="1" id="KW-0732">Signal</keyword>
<dbReference type="EMBL" id="JADULK010000003">
    <property type="protein sequence ID" value="MBH1929652.1"/>
    <property type="molecule type" value="Genomic_DNA"/>
</dbReference>
<dbReference type="Proteomes" id="UP000624159">
    <property type="component" value="Unassembled WGS sequence"/>
</dbReference>
<dbReference type="SUPFAM" id="SSF49401">
    <property type="entry name" value="Bacterial adhesins"/>
    <property type="match status" value="1"/>
</dbReference>
<evidence type="ECO:0000313" key="4">
    <source>
        <dbReference type="Proteomes" id="UP000624159"/>
    </source>
</evidence>